<keyword evidence="1 7" id="KW-1003">Cell membrane</keyword>
<dbReference type="NCBIfam" id="TIGR00247">
    <property type="entry name" value="endolytic transglycosylase MltG"/>
    <property type="match status" value="1"/>
</dbReference>
<evidence type="ECO:0000256" key="6">
    <source>
        <dbReference type="ARBA" id="ARBA00023316"/>
    </source>
</evidence>
<dbReference type="Pfam" id="PF02618">
    <property type="entry name" value="YceG"/>
    <property type="match status" value="1"/>
</dbReference>
<evidence type="ECO:0000313" key="9">
    <source>
        <dbReference type="Proteomes" id="UP000019426"/>
    </source>
</evidence>
<dbReference type="GO" id="GO:0008932">
    <property type="term" value="F:lytic endotransglycosylase activity"/>
    <property type="evidence" value="ECO:0007669"/>
    <property type="project" value="UniProtKB-UniRule"/>
</dbReference>
<evidence type="ECO:0000256" key="3">
    <source>
        <dbReference type="ARBA" id="ARBA00022989"/>
    </source>
</evidence>
<dbReference type="CDD" id="cd08010">
    <property type="entry name" value="MltG_like"/>
    <property type="match status" value="1"/>
</dbReference>
<keyword evidence="6 7" id="KW-0961">Cell wall biogenesis/degradation</keyword>
<comment type="function">
    <text evidence="7">Functions as a peptidoglycan terminase that cleaves nascent peptidoglycan strands endolytically to terminate their elongation.</text>
</comment>
<dbReference type="HAMAP" id="MF_02065">
    <property type="entry name" value="MltG"/>
    <property type="match status" value="1"/>
</dbReference>
<dbReference type="eggNOG" id="COG1559">
    <property type="taxonomic scope" value="Bacteria"/>
</dbReference>
<feature type="transmembrane region" description="Helical" evidence="7">
    <location>
        <begin position="7"/>
        <end position="27"/>
    </location>
</feature>
<dbReference type="Gene3D" id="3.30.1490.480">
    <property type="entry name" value="Endolytic murein transglycosylase"/>
    <property type="match status" value="2"/>
</dbReference>
<evidence type="ECO:0000256" key="5">
    <source>
        <dbReference type="ARBA" id="ARBA00023239"/>
    </source>
</evidence>
<dbReference type="HOGENOM" id="CLU_025574_2_2_9"/>
<comment type="similarity">
    <text evidence="7">Belongs to the transglycosylase MltG family.</text>
</comment>
<dbReference type="GO" id="GO:0071555">
    <property type="term" value="P:cell wall organization"/>
    <property type="evidence" value="ECO:0007669"/>
    <property type="project" value="UniProtKB-KW"/>
</dbReference>
<dbReference type="OrthoDB" id="9814591at2"/>
<evidence type="ECO:0000256" key="2">
    <source>
        <dbReference type="ARBA" id="ARBA00022692"/>
    </source>
</evidence>
<name>W6SHE5_9CLOT</name>
<evidence type="ECO:0000313" key="8">
    <source>
        <dbReference type="EMBL" id="CDM69115.1"/>
    </source>
</evidence>
<feature type="site" description="Important for catalytic activity" evidence="7">
    <location>
        <position position="226"/>
    </location>
</feature>
<dbReference type="EC" id="4.2.2.29" evidence="7"/>
<dbReference type="RefSeq" id="WP_044038842.1">
    <property type="nucleotide sequence ID" value="NZ_HG917868.1"/>
</dbReference>
<dbReference type="STRING" id="1216932.CM240_1957"/>
<dbReference type="PANTHER" id="PTHR30518">
    <property type="entry name" value="ENDOLYTIC MUREIN TRANSGLYCOSYLASE"/>
    <property type="match status" value="1"/>
</dbReference>
<evidence type="ECO:0000256" key="7">
    <source>
        <dbReference type="HAMAP-Rule" id="MF_02065"/>
    </source>
</evidence>
<dbReference type="GO" id="GO:0009252">
    <property type="term" value="P:peptidoglycan biosynthetic process"/>
    <property type="evidence" value="ECO:0007669"/>
    <property type="project" value="UniProtKB-UniRule"/>
</dbReference>
<dbReference type="Proteomes" id="UP000019426">
    <property type="component" value="Chromosome M2/40_rep1"/>
</dbReference>
<dbReference type="KEGG" id="clt:CM240_1957"/>
<keyword evidence="2 7" id="KW-0812">Transmembrane</keyword>
<keyword evidence="4 7" id="KW-0472">Membrane</keyword>
<accession>W6SHE5</accession>
<reference evidence="8 9" key="1">
    <citation type="submission" date="2013-11" db="EMBL/GenBank/DDBJ databases">
        <title>Complete genome sequence of Clostridum sp. M2/40.</title>
        <authorList>
            <person name="Wibberg D."/>
            <person name="Puehler A."/>
            <person name="Schlueter A."/>
        </authorList>
    </citation>
    <scope>NUCLEOTIDE SEQUENCE [LARGE SCALE GENOMIC DNA]</scope>
    <source>
        <strain evidence="9">M2/40</strain>
    </source>
</reference>
<evidence type="ECO:0000256" key="4">
    <source>
        <dbReference type="ARBA" id="ARBA00023136"/>
    </source>
</evidence>
<keyword evidence="9" id="KW-1185">Reference proteome</keyword>
<evidence type="ECO:0000256" key="1">
    <source>
        <dbReference type="ARBA" id="ARBA00022475"/>
    </source>
</evidence>
<protein>
    <recommendedName>
        <fullName evidence="7">Endolytic murein transglycosylase</fullName>
        <ecNumber evidence="7">4.2.2.29</ecNumber>
    </recommendedName>
    <alternativeName>
        <fullName evidence="7">Peptidoglycan lytic transglycosylase</fullName>
    </alternativeName>
    <alternativeName>
        <fullName evidence="7">Peptidoglycan polymerization terminase</fullName>
    </alternativeName>
</protein>
<proteinExistence type="inferred from homology"/>
<dbReference type="PANTHER" id="PTHR30518:SF2">
    <property type="entry name" value="ENDOLYTIC MUREIN TRANSGLYCOSYLASE"/>
    <property type="match status" value="1"/>
</dbReference>
<keyword evidence="5 7" id="KW-0456">Lyase</keyword>
<dbReference type="EMBL" id="HG917868">
    <property type="protein sequence ID" value="CDM69115.1"/>
    <property type="molecule type" value="Genomic_DNA"/>
</dbReference>
<dbReference type="GO" id="GO:0005886">
    <property type="term" value="C:plasma membrane"/>
    <property type="evidence" value="ECO:0007669"/>
    <property type="project" value="UniProtKB-SubCell"/>
</dbReference>
<comment type="subcellular location">
    <subcellularLocation>
        <location evidence="7">Cell membrane</location>
        <topology evidence="7">Single-pass membrane protein</topology>
    </subcellularLocation>
</comment>
<dbReference type="PATRIC" id="fig|1216932.3.peg.1956"/>
<gene>
    <name evidence="7" type="primary">mltG</name>
    <name evidence="8" type="ORF">CM240_1957</name>
</gene>
<dbReference type="AlphaFoldDB" id="W6SHE5"/>
<organism evidence="8 9">
    <name type="scientific">Clostridium bornimense</name>
    <dbReference type="NCBI Taxonomy" id="1216932"/>
    <lineage>
        <taxon>Bacteria</taxon>
        <taxon>Bacillati</taxon>
        <taxon>Bacillota</taxon>
        <taxon>Clostridia</taxon>
        <taxon>Eubacteriales</taxon>
        <taxon>Clostridiaceae</taxon>
        <taxon>Clostridium</taxon>
    </lineage>
</organism>
<comment type="catalytic activity">
    <reaction evidence="7">
        <text>a peptidoglycan chain = a peptidoglycan chain with N-acetyl-1,6-anhydromuramyl-[peptide] at the reducing end + a peptidoglycan chain with N-acetylglucosamine at the non-reducing end.</text>
        <dbReference type="EC" id="4.2.2.29"/>
    </reaction>
</comment>
<dbReference type="InterPro" id="IPR003770">
    <property type="entry name" value="MLTG-like"/>
</dbReference>
<keyword evidence="3 7" id="KW-1133">Transmembrane helix</keyword>
<sequence>MGKKVLRGFLITIVFIIVALEIGWYLYSSAINKPFINIEKDEVIEVKENDTLNTVLSRLNEEGKMKNLLMVKVYTKFSSGDKTVKVGTYEIHEDDSIHDFLDKLVSGKDGQYAHKVTIPEGYDIEKIATAVDEAGIVSKDEFLNAIKEYPLPSYVKENPEKRYNLEGYLFPDTYGFDKDVSANEVIEKMIKRFESVLLEIENEEGITLSDDEIEDIIIRASIIEKEIKVDDERPIVAGVINNRLEQGMRLQMDATTVYATQKTADTVTIEDTKVESPYNTYYVKGLPVGPIASPGKVSIEAVLNPKKSDYIFYVLKKGGNGEHVFTDDYEEHKKNMEENGY</sequence>